<comment type="subcellular location">
    <subcellularLocation>
        <location evidence="1">Cell envelope</location>
    </subcellularLocation>
</comment>
<evidence type="ECO:0000256" key="2">
    <source>
        <dbReference type="ARBA" id="ARBA00009477"/>
    </source>
</evidence>
<dbReference type="Pfam" id="PF25944">
    <property type="entry name" value="Beta-barrel_RND"/>
    <property type="match status" value="1"/>
</dbReference>
<dbReference type="AlphaFoldDB" id="A0A1D8CZE3"/>
<organism evidence="8 9">
    <name type="scientific">Chlorobaculum limnaeum</name>
    <dbReference type="NCBI Taxonomy" id="274537"/>
    <lineage>
        <taxon>Bacteria</taxon>
        <taxon>Pseudomonadati</taxon>
        <taxon>Chlorobiota</taxon>
        <taxon>Chlorobiia</taxon>
        <taxon>Chlorobiales</taxon>
        <taxon>Chlorobiaceae</taxon>
        <taxon>Chlorobaculum</taxon>
    </lineage>
</organism>
<evidence type="ECO:0000313" key="9">
    <source>
        <dbReference type="Proteomes" id="UP000095185"/>
    </source>
</evidence>
<dbReference type="OrthoDB" id="9801814at2"/>
<dbReference type="Gene3D" id="2.40.50.100">
    <property type="match status" value="1"/>
</dbReference>
<dbReference type="PANTHER" id="PTHR30158:SF3">
    <property type="entry name" value="MULTIDRUG EFFLUX PUMP SUBUNIT ACRA-RELATED"/>
    <property type="match status" value="1"/>
</dbReference>
<accession>A0A1D8CZE3</accession>
<feature type="domain" description="Multidrug resistance protein MdtA-like C-terminal permuted SH3" evidence="7">
    <location>
        <begin position="298"/>
        <end position="358"/>
    </location>
</feature>
<dbReference type="Pfam" id="PF25917">
    <property type="entry name" value="BSH_RND"/>
    <property type="match status" value="1"/>
</dbReference>
<dbReference type="InterPro" id="IPR058624">
    <property type="entry name" value="MdtA-like_HH"/>
</dbReference>
<feature type="coiled-coil region" evidence="3">
    <location>
        <begin position="103"/>
        <end position="130"/>
    </location>
</feature>
<feature type="domain" description="Multidrug resistance protein MdtA-like beta-barrel" evidence="6">
    <location>
        <begin position="210"/>
        <end position="293"/>
    </location>
</feature>
<dbReference type="FunFam" id="2.40.420.20:FF:000001">
    <property type="entry name" value="Efflux RND transporter periplasmic adaptor subunit"/>
    <property type="match status" value="1"/>
</dbReference>
<dbReference type="Gene3D" id="2.40.30.170">
    <property type="match status" value="1"/>
</dbReference>
<dbReference type="RefSeq" id="WP_069810502.1">
    <property type="nucleotide sequence ID" value="NZ_CP017305.1"/>
</dbReference>
<feature type="domain" description="Multidrug resistance protein MdtA-like alpha-helical hairpin" evidence="4">
    <location>
        <begin position="103"/>
        <end position="172"/>
    </location>
</feature>
<feature type="domain" description="Multidrug resistance protein MdtA-like barrel-sandwich hybrid" evidence="5">
    <location>
        <begin position="62"/>
        <end position="205"/>
    </location>
</feature>
<dbReference type="Gene3D" id="1.10.287.470">
    <property type="entry name" value="Helix hairpin bin"/>
    <property type="match status" value="1"/>
</dbReference>
<dbReference type="Pfam" id="PF25876">
    <property type="entry name" value="HH_MFP_RND"/>
    <property type="match status" value="1"/>
</dbReference>
<keyword evidence="3" id="KW-0175">Coiled coil</keyword>
<protein>
    <submittedName>
        <fullName evidence="8">Efflux transporter periplasmic adaptor subunit</fullName>
    </submittedName>
</protein>
<name>A0A1D8CZE3_CHLLM</name>
<dbReference type="PANTHER" id="PTHR30158">
    <property type="entry name" value="ACRA/E-RELATED COMPONENT OF DRUG EFFLUX TRANSPORTER"/>
    <property type="match status" value="1"/>
</dbReference>
<dbReference type="GO" id="GO:0005886">
    <property type="term" value="C:plasma membrane"/>
    <property type="evidence" value="ECO:0007669"/>
    <property type="project" value="UniProtKB-SubCell"/>
</dbReference>
<dbReference type="Pfam" id="PF25967">
    <property type="entry name" value="RND-MFP_C"/>
    <property type="match status" value="1"/>
</dbReference>
<proteinExistence type="inferred from homology"/>
<dbReference type="InterPro" id="IPR058627">
    <property type="entry name" value="MdtA-like_C"/>
</dbReference>
<evidence type="ECO:0000259" key="7">
    <source>
        <dbReference type="Pfam" id="PF25967"/>
    </source>
</evidence>
<dbReference type="Proteomes" id="UP000095185">
    <property type="component" value="Chromosome"/>
</dbReference>
<sequence length="380" mass="41201">MKRSYLIVAITALLVAGWYLWPKGTPNQQPDPNARPEVSVVTMKTEPIVLTRDLPGRTSAVRMAEIRPQVSGIITKRFFVEGSMVRQGQQLYQIDPAPYRAAYNSARANLGKAESNLRSVQAKAARYEELVKIGGVSKQEYDDVMASLGQARADVGIARSEVATAKINLDYTKVMSPIAGRIGQSKLTEGALVNASQTDPLAVVQQLDQMYVDVSQSSTELMRLRQARPDGSATESTPVQLLVDGKPTGRTGTLKFSDITVNTTTGTVLWRALFPNPDHMILPGMFVHARIEQKKNDQALLVPQKSVSRNADGSVSVWVVGADGKANPRPITVSEVVGDRWLVEGGLKAGEKVVYEGIMKIQPGIPVKTVEAVQPAVSAK</sequence>
<comment type="similarity">
    <text evidence="2">Belongs to the membrane fusion protein (MFP) (TC 8.A.1) family.</text>
</comment>
<dbReference type="InterPro" id="IPR058626">
    <property type="entry name" value="MdtA-like_b-barrel"/>
</dbReference>
<dbReference type="GO" id="GO:0046677">
    <property type="term" value="P:response to antibiotic"/>
    <property type="evidence" value="ECO:0007669"/>
    <property type="project" value="TreeGrafter"/>
</dbReference>
<evidence type="ECO:0000259" key="4">
    <source>
        <dbReference type="Pfam" id="PF25876"/>
    </source>
</evidence>
<dbReference type="EMBL" id="CP017305">
    <property type="protein sequence ID" value="AOS84310.1"/>
    <property type="molecule type" value="Genomic_DNA"/>
</dbReference>
<dbReference type="KEGG" id="clz:BIU88_09315"/>
<evidence type="ECO:0000256" key="3">
    <source>
        <dbReference type="SAM" id="Coils"/>
    </source>
</evidence>
<reference evidence="8" key="1">
    <citation type="submission" date="2016-09" db="EMBL/GenBank/DDBJ databases">
        <title>Genome sequence of Chlorobaculum limnaeum.</title>
        <authorList>
            <person name="Liu Z."/>
            <person name="Tank M."/>
            <person name="Bryant D.A."/>
        </authorList>
    </citation>
    <scope>NUCLEOTIDE SEQUENCE [LARGE SCALE GENOMIC DNA]</scope>
    <source>
        <strain evidence="8">DSM 1677</strain>
    </source>
</reference>
<evidence type="ECO:0000256" key="1">
    <source>
        <dbReference type="ARBA" id="ARBA00004196"/>
    </source>
</evidence>
<evidence type="ECO:0000259" key="6">
    <source>
        <dbReference type="Pfam" id="PF25944"/>
    </source>
</evidence>
<dbReference type="Gene3D" id="2.40.420.20">
    <property type="match status" value="1"/>
</dbReference>
<dbReference type="NCBIfam" id="TIGR01730">
    <property type="entry name" value="RND_mfp"/>
    <property type="match status" value="1"/>
</dbReference>
<gene>
    <name evidence="8" type="ORF">BIU88_09315</name>
</gene>
<evidence type="ECO:0000313" key="8">
    <source>
        <dbReference type="EMBL" id="AOS84310.1"/>
    </source>
</evidence>
<dbReference type="InterPro" id="IPR006143">
    <property type="entry name" value="RND_pump_MFP"/>
</dbReference>
<dbReference type="SUPFAM" id="SSF111369">
    <property type="entry name" value="HlyD-like secretion proteins"/>
    <property type="match status" value="1"/>
</dbReference>
<dbReference type="STRING" id="274537.BIU88_09315"/>
<keyword evidence="9" id="KW-1185">Reference proteome</keyword>
<dbReference type="GO" id="GO:0022857">
    <property type="term" value="F:transmembrane transporter activity"/>
    <property type="evidence" value="ECO:0007669"/>
    <property type="project" value="InterPro"/>
</dbReference>
<dbReference type="InterPro" id="IPR058625">
    <property type="entry name" value="MdtA-like_BSH"/>
</dbReference>
<evidence type="ECO:0000259" key="5">
    <source>
        <dbReference type="Pfam" id="PF25917"/>
    </source>
</evidence>